<evidence type="ECO:0000256" key="1">
    <source>
        <dbReference type="SAM" id="MobiDB-lite"/>
    </source>
</evidence>
<accession>A0A8J9UMW5</accession>
<sequence length="105" mass="11538">MKKSKSVSRRPDSHLLAAIERPGAGAERGATSDKSALCARADLARVSLPRPRLRSALQQCLYHAHSASRTKTEANFTTHCHSTYVPRAGRRAAIRRKSSTHPSYT</sequence>
<dbReference type="AlphaFoldDB" id="A0A8J9UMW5"/>
<evidence type="ECO:0000313" key="3">
    <source>
        <dbReference type="Proteomes" id="UP000838878"/>
    </source>
</evidence>
<reference evidence="2" key="1">
    <citation type="submission" date="2021-12" db="EMBL/GenBank/DDBJ databases">
        <authorList>
            <person name="Martin H S."/>
        </authorList>
    </citation>
    <scope>NUCLEOTIDE SEQUENCE</scope>
</reference>
<dbReference type="Proteomes" id="UP000838878">
    <property type="component" value="Chromosome 3"/>
</dbReference>
<keyword evidence="3" id="KW-1185">Reference proteome</keyword>
<feature type="region of interest" description="Disordered" evidence="1">
    <location>
        <begin position="1"/>
        <end position="34"/>
    </location>
</feature>
<name>A0A8J9UMW5_9NEOP</name>
<protein>
    <submittedName>
        <fullName evidence="2">Uncharacterized protein</fullName>
    </submittedName>
</protein>
<evidence type="ECO:0000313" key="2">
    <source>
        <dbReference type="EMBL" id="CAH0723048.1"/>
    </source>
</evidence>
<gene>
    <name evidence="2" type="ORF">BINO364_LOCUS8922</name>
</gene>
<proteinExistence type="predicted"/>
<dbReference type="EMBL" id="OV170223">
    <property type="protein sequence ID" value="CAH0723048.1"/>
    <property type="molecule type" value="Genomic_DNA"/>
</dbReference>
<organism evidence="2 3">
    <name type="scientific">Brenthis ino</name>
    <name type="common">lesser marbled fritillary</name>
    <dbReference type="NCBI Taxonomy" id="405034"/>
    <lineage>
        <taxon>Eukaryota</taxon>
        <taxon>Metazoa</taxon>
        <taxon>Ecdysozoa</taxon>
        <taxon>Arthropoda</taxon>
        <taxon>Hexapoda</taxon>
        <taxon>Insecta</taxon>
        <taxon>Pterygota</taxon>
        <taxon>Neoptera</taxon>
        <taxon>Endopterygota</taxon>
        <taxon>Lepidoptera</taxon>
        <taxon>Glossata</taxon>
        <taxon>Ditrysia</taxon>
        <taxon>Papilionoidea</taxon>
        <taxon>Nymphalidae</taxon>
        <taxon>Heliconiinae</taxon>
        <taxon>Argynnini</taxon>
        <taxon>Brenthis</taxon>
    </lineage>
</organism>
<feature type="non-terminal residue" evidence="2">
    <location>
        <position position="105"/>
    </location>
</feature>